<evidence type="ECO:0000313" key="1">
    <source>
        <dbReference type="EMBL" id="KAJ4801957.1"/>
    </source>
</evidence>
<organism evidence="1 2">
    <name type="scientific">Rhynchospora pubera</name>
    <dbReference type="NCBI Taxonomy" id="906938"/>
    <lineage>
        <taxon>Eukaryota</taxon>
        <taxon>Viridiplantae</taxon>
        <taxon>Streptophyta</taxon>
        <taxon>Embryophyta</taxon>
        <taxon>Tracheophyta</taxon>
        <taxon>Spermatophyta</taxon>
        <taxon>Magnoliopsida</taxon>
        <taxon>Liliopsida</taxon>
        <taxon>Poales</taxon>
        <taxon>Cyperaceae</taxon>
        <taxon>Cyperoideae</taxon>
        <taxon>Rhynchosporeae</taxon>
        <taxon>Rhynchospora</taxon>
    </lineage>
</organism>
<keyword evidence="2" id="KW-1185">Reference proteome</keyword>
<name>A0AAV8GF63_9POAL</name>
<comment type="caution">
    <text evidence="1">The sequence shown here is derived from an EMBL/GenBank/DDBJ whole genome shotgun (WGS) entry which is preliminary data.</text>
</comment>
<evidence type="ECO:0000313" key="2">
    <source>
        <dbReference type="Proteomes" id="UP001140206"/>
    </source>
</evidence>
<sequence length="496" mass="57748">MSARDFTRAPFHIRYPREFDFEPKIVSIGPHFYNRTEFSEAMEKKKGEFTDYFLKTPAAFEGLVQRLKDSSDTDNVKLQDKIYNWYGGKDKLAPVGWDKLLPMLLRDSFFIIRIIIYLSREANNMLSLGVNVKMVRFDLLLLENQIPLFFLKIVYDYLKNHKALLPITLTEQDSAPNSHETGNTQTASQTHSWCRCLCFKPTSLQQSTGEQTLLPHPDSEQNSSVHATSVQTENLDEFLKELRPFICLDMPWEFNEEHISQLPDHLLDLYWKWCLPSKLPSNTYLRNHRDHTFVRDISWVNIHLRSNADKRIPNACELSKKAGMTFVKRKHEKGFGVEFHKRKGILQLPHLKLDSSQTTLLVNLIAFEEFKPSEDRILTSFILLLDGLINTKKDAELLHSCGVITNKLSSIEMVSEFFNDMGNICKVDYNNHYCKDQFEDLNNYYQSKWSRHRAILQHEHFKSPWAAISMAAGTSLLIMAGLQTAYNIYGFYHHHQ</sequence>
<dbReference type="EMBL" id="JAMFTS010000002">
    <property type="protein sequence ID" value="KAJ4801957.1"/>
    <property type="molecule type" value="Genomic_DNA"/>
</dbReference>
<proteinExistence type="predicted"/>
<accession>A0AAV8GF63</accession>
<reference evidence="1" key="1">
    <citation type="submission" date="2022-08" db="EMBL/GenBank/DDBJ databases">
        <authorList>
            <person name="Marques A."/>
        </authorList>
    </citation>
    <scope>NUCLEOTIDE SEQUENCE</scope>
    <source>
        <strain evidence="1">RhyPub2mFocal</strain>
        <tissue evidence="1">Leaves</tissue>
    </source>
</reference>
<protein>
    <submittedName>
        <fullName evidence="1">Uncharacterized protein</fullName>
    </submittedName>
</protein>
<dbReference type="Proteomes" id="UP001140206">
    <property type="component" value="Chromosome 2"/>
</dbReference>
<gene>
    <name evidence="1" type="ORF">LUZ62_053203</name>
</gene>
<dbReference type="InterPro" id="IPR004158">
    <property type="entry name" value="DUF247_pln"/>
</dbReference>
<dbReference type="Pfam" id="PF03140">
    <property type="entry name" value="DUF247"/>
    <property type="match status" value="1"/>
</dbReference>
<dbReference type="PANTHER" id="PTHR31170">
    <property type="entry name" value="BNAC04G53230D PROTEIN"/>
    <property type="match status" value="1"/>
</dbReference>
<dbReference type="PANTHER" id="PTHR31170:SF25">
    <property type="entry name" value="BNAA09G04570D PROTEIN"/>
    <property type="match status" value="1"/>
</dbReference>
<dbReference type="AlphaFoldDB" id="A0AAV8GF63"/>